<reference evidence="1 2" key="1">
    <citation type="journal article" date="2014" name="Nat. Commun.">
        <title>Klebsormidium flaccidum genome reveals primary factors for plant terrestrial adaptation.</title>
        <authorList>
            <person name="Hori K."/>
            <person name="Maruyama F."/>
            <person name="Fujisawa T."/>
            <person name="Togashi T."/>
            <person name="Yamamoto N."/>
            <person name="Seo M."/>
            <person name="Sato S."/>
            <person name="Yamada T."/>
            <person name="Mori H."/>
            <person name="Tajima N."/>
            <person name="Moriyama T."/>
            <person name="Ikeuchi M."/>
            <person name="Watanabe M."/>
            <person name="Wada H."/>
            <person name="Kobayashi K."/>
            <person name="Saito M."/>
            <person name="Masuda T."/>
            <person name="Sasaki-Sekimoto Y."/>
            <person name="Mashiguchi K."/>
            <person name="Awai K."/>
            <person name="Shimojima M."/>
            <person name="Masuda S."/>
            <person name="Iwai M."/>
            <person name="Nobusawa T."/>
            <person name="Narise T."/>
            <person name="Kondo S."/>
            <person name="Saito H."/>
            <person name="Sato R."/>
            <person name="Murakawa M."/>
            <person name="Ihara Y."/>
            <person name="Oshima-Yamada Y."/>
            <person name="Ohtaka K."/>
            <person name="Satoh M."/>
            <person name="Sonobe K."/>
            <person name="Ishii M."/>
            <person name="Ohtani R."/>
            <person name="Kanamori-Sato M."/>
            <person name="Honoki R."/>
            <person name="Miyazaki D."/>
            <person name="Mochizuki H."/>
            <person name="Umetsu J."/>
            <person name="Higashi K."/>
            <person name="Shibata D."/>
            <person name="Kamiya Y."/>
            <person name="Sato N."/>
            <person name="Nakamura Y."/>
            <person name="Tabata S."/>
            <person name="Ida S."/>
            <person name="Kurokawa K."/>
            <person name="Ohta H."/>
        </authorList>
    </citation>
    <scope>NUCLEOTIDE SEQUENCE [LARGE SCALE GENOMIC DNA]</scope>
    <source>
        <strain evidence="1 2">NIES-2285</strain>
    </source>
</reference>
<accession>A0A1Y1HK97</accession>
<evidence type="ECO:0000313" key="1">
    <source>
        <dbReference type="EMBL" id="GAQ78353.1"/>
    </source>
</evidence>
<protein>
    <submittedName>
        <fullName evidence="1">Uncharacterized protein</fullName>
    </submittedName>
</protein>
<dbReference type="EMBL" id="DF236961">
    <property type="protein sequence ID" value="GAQ78353.1"/>
    <property type="molecule type" value="Genomic_DNA"/>
</dbReference>
<keyword evidence="2" id="KW-1185">Reference proteome</keyword>
<name>A0A1Y1HK97_KLENI</name>
<sequence length="226" mass="24814">MLSKQLDAISKQLGSLAHDMGDYAQDNMLAYISDDSIFGQRGALPHAVRSAQFLVSFITGSAPSSNETRAVAAALLPAHHTFHKLVLCTGICITFEFLRAINNLGDSLGKRLIENGRKIYKVGETKSSTSGLLKAKKQGVVWGATLVWGERVLRGQVTSKHKPELDVRCYVFLPATVDVESLRRLRSQDVEVEWVSKDGATVKEQVSVVFKLGVANRLKGIIFPFE</sequence>
<gene>
    <name evidence="1" type="ORF">KFL_000120010</name>
</gene>
<dbReference type="Proteomes" id="UP000054558">
    <property type="component" value="Unassembled WGS sequence"/>
</dbReference>
<evidence type="ECO:0000313" key="2">
    <source>
        <dbReference type="Proteomes" id="UP000054558"/>
    </source>
</evidence>
<dbReference type="AlphaFoldDB" id="A0A1Y1HK97"/>
<organism evidence="1 2">
    <name type="scientific">Klebsormidium nitens</name>
    <name type="common">Green alga</name>
    <name type="synonym">Ulothrix nitens</name>
    <dbReference type="NCBI Taxonomy" id="105231"/>
    <lineage>
        <taxon>Eukaryota</taxon>
        <taxon>Viridiplantae</taxon>
        <taxon>Streptophyta</taxon>
        <taxon>Klebsormidiophyceae</taxon>
        <taxon>Klebsormidiales</taxon>
        <taxon>Klebsormidiaceae</taxon>
        <taxon>Klebsormidium</taxon>
    </lineage>
</organism>
<proteinExistence type="predicted"/>